<evidence type="ECO:0000313" key="4">
    <source>
        <dbReference type="Proteomes" id="UP000246569"/>
    </source>
</evidence>
<dbReference type="PANTHER" id="PTHR43639">
    <property type="entry name" value="OXIDOREDUCTASE, SHORT-CHAIN DEHYDROGENASE/REDUCTASE FAMILY (AFU_ORTHOLOGUE AFUA_5G02870)"/>
    <property type="match status" value="1"/>
</dbReference>
<comment type="caution">
    <text evidence="3">The sequence shown here is derived from an EMBL/GenBank/DDBJ whole genome shotgun (WGS) entry which is preliminary data.</text>
</comment>
<keyword evidence="2" id="KW-0560">Oxidoreductase</keyword>
<organism evidence="3 4">
    <name type="scientific">Plasticicumulans acidivorans</name>
    <dbReference type="NCBI Taxonomy" id="886464"/>
    <lineage>
        <taxon>Bacteria</taxon>
        <taxon>Pseudomonadati</taxon>
        <taxon>Pseudomonadota</taxon>
        <taxon>Gammaproteobacteria</taxon>
        <taxon>Candidatus Competibacteraceae</taxon>
        <taxon>Plasticicumulans</taxon>
    </lineage>
</organism>
<dbReference type="GO" id="GO:0016491">
    <property type="term" value="F:oxidoreductase activity"/>
    <property type="evidence" value="ECO:0007669"/>
    <property type="project" value="UniProtKB-KW"/>
</dbReference>
<accession>A0A317MW39</accession>
<comment type="similarity">
    <text evidence="1">Belongs to the short-chain dehydrogenases/reductases (SDR) family.</text>
</comment>
<dbReference type="Proteomes" id="UP000246569">
    <property type="component" value="Unassembled WGS sequence"/>
</dbReference>
<dbReference type="PANTHER" id="PTHR43639:SF1">
    <property type="entry name" value="SHORT-CHAIN DEHYDROGENASE_REDUCTASE FAMILY PROTEIN"/>
    <property type="match status" value="1"/>
</dbReference>
<name>A0A317MW39_9GAMM</name>
<dbReference type="Pfam" id="PF13561">
    <property type="entry name" value="adh_short_C2"/>
    <property type="match status" value="1"/>
</dbReference>
<dbReference type="Gene3D" id="3.40.50.720">
    <property type="entry name" value="NAD(P)-binding Rossmann-like Domain"/>
    <property type="match status" value="1"/>
</dbReference>
<dbReference type="SUPFAM" id="SSF51735">
    <property type="entry name" value="NAD(P)-binding Rossmann-fold domains"/>
    <property type="match status" value="1"/>
</dbReference>
<dbReference type="PRINTS" id="PR00080">
    <property type="entry name" value="SDRFAMILY"/>
</dbReference>
<dbReference type="PRINTS" id="PR00081">
    <property type="entry name" value="GDHRDH"/>
</dbReference>
<dbReference type="FunFam" id="3.40.50.720:FF:000084">
    <property type="entry name" value="Short-chain dehydrogenase reductase"/>
    <property type="match status" value="1"/>
</dbReference>
<dbReference type="AlphaFoldDB" id="A0A317MW39"/>
<dbReference type="NCBIfam" id="NF006598">
    <property type="entry name" value="PRK09135.1"/>
    <property type="match status" value="1"/>
</dbReference>
<dbReference type="InterPro" id="IPR020904">
    <property type="entry name" value="Sc_DH/Rdtase_CS"/>
</dbReference>
<dbReference type="PROSITE" id="PS00061">
    <property type="entry name" value="ADH_SHORT"/>
    <property type="match status" value="1"/>
</dbReference>
<dbReference type="EMBL" id="QGTJ01000004">
    <property type="protein sequence ID" value="PWV62426.1"/>
    <property type="molecule type" value="Genomic_DNA"/>
</dbReference>
<dbReference type="InterPro" id="IPR036291">
    <property type="entry name" value="NAD(P)-bd_dom_sf"/>
</dbReference>
<dbReference type="CDD" id="cd05357">
    <property type="entry name" value="PR_SDR_c"/>
    <property type="match status" value="1"/>
</dbReference>
<gene>
    <name evidence="3" type="ORF">C7443_104222</name>
</gene>
<proteinExistence type="inferred from homology"/>
<keyword evidence="4" id="KW-1185">Reference proteome</keyword>
<dbReference type="RefSeq" id="WP_211346186.1">
    <property type="nucleotide sequence ID" value="NZ_QGTJ01000004.1"/>
</dbReference>
<protein>
    <submittedName>
        <fullName evidence="3">Pteridine reductase</fullName>
    </submittedName>
</protein>
<evidence type="ECO:0000313" key="3">
    <source>
        <dbReference type="EMBL" id="PWV62426.1"/>
    </source>
</evidence>
<reference evidence="3 4" key="1">
    <citation type="submission" date="2018-05" db="EMBL/GenBank/DDBJ databases">
        <title>Genomic Encyclopedia of Type Strains, Phase IV (KMG-IV): sequencing the most valuable type-strain genomes for metagenomic binning, comparative biology and taxonomic classification.</title>
        <authorList>
            <person name="Goeker M."/>
        </authorList>
    </citation>
    <scope>NUCLEOTIDE SEQUENCE [LARGE SCALE GENOMIC DNA]</scope>
    <source>
        <strain evidence="3 4">DSM 23606</strain>
    </source>
</reference>
<evidence type="ECO:0000256" key="2">
    <source>
        <dbReference type="ARBA" id="ARBA00023002"/>
    </source>
</evidence>
<evidence type="ECO:0000256" key="1">
    <source>
        <dbReference type="ARBA" id="ARBA00006484"/>
    </source>
</evidence>
<sequence length="249" mass="27142">MEHNIEDVPTALITGGARRIGACIARELHAAGMRLIIHYRQSRAEARRLQEELEAVRPASVALVQADLLDTAQLPRLLEQSLAVFGRIDALVNNASSFYPTPLGTATLAQWDDLLGSNLRAPFFLMQAAAPALRTTHGCIVNLIDLHAQRPMDQYAIYCAAKAGLASLTRSFARELAPEVRVNGIAPGAILWPEHAIDDAEREQILERVPLRRPGSPEDIARTVRFLVCEAPYITGQIIAVDGGRTTGV</sequence>
<dbReference type="InterPro" id="IPR002347">
    <property type="entry name" value="SDR_fam"/>
</dbReference>